<dbReference type="Pfam" id="PF13377">
    <property type="entry name" value="Peripla_BP_3"/>
    <property type="match status" value="1"/>
</dbReference>
<dbReference type="Proteomes" id="UP000314011">
    <property type="component" value="Unassembled WGS sequence"/>
</dbReference>
<comment type="caution">
    <text evidence="5">The sequence shown here is derived from an EMBL/GenBank/DDBJ whole genome shotgun (WGS) entry which is preliminary data.</text>
</comment>
<dbReference type="InterPro" id="IPR000843">
    <property type="entry name" value="HTH_LacI"/>
</dbReference>
<reference evidence="5 6" key="1">
    <citation type="submission" date="2019-06" db="EMBL/GenBank/DDBJ databases">
        <title>Genome of new Rhodobacteraceae sp. SM1903.</title>
        <authorList>
            <person name="Ren X."/>
        </authorList>
    </citation>
    <scope>NUCLEOTIDE SEQUENCE [LARGE SCALE GENOMIC DNA]</scope>
    <source>
        <strain evidence="5 6">SM1903</strain>
    </source>
</reference>
<dbReference type="SUPFAM" id="SSF47413">
    <property type="entry name" value="lambda repressor-like DNA-binding domains"/>
    <property type="match status" value="1"/>
</dbReference>
<dbReference type="PANTHER" id="PTHR30146:SF109">
    <property type="entry name" value="HTH-TYPE TRANSCRIPTIONAL REGULATOR GALS"/>
    <property type="match status" value="1"/>
</dbReference>
<dbReference type="Gene3D" id="1.10.260.40">
    <property type="entry name" value="lambda repressor-like DNA-binding domains"/>
    <property type="match status" value="1"/>
</dbReference>
<proteinExistence type="predicted"/>
<dbReference type="GO" id="GO:0000976">
    <property type="term" value="F:transcription cis-regulatory region binding"/>
    <property type="evidence" value="ECO:0007669"/>
    <property type="project" value="TreeGrafter"/>
</dbReference>
<name>A0A5C5GCS5_9RHOB</name>
<evidence type="ECO:0000313" key="5">
    <source>
        <dbReference type="EMBL" id="TNY32543.1"/>
    </source>
</evidence>
<dbReference type="SUPFAM" id="SSF53822">
    <property type="entry name" value="Periplasmic binding protein-like I"/>
    <property type="match status" value="1"/>
</dbReference>
<sequence length="341" mass="37719">MSSVRRERQPTVIDVAAEAGVAVGTVSRFLRGQPVRDGNREQIERAIDLLGYRHNALAASMKTGEQRMIGFLLPGLSEFHAGLLGEVSQRLRRSDRAVLSYLHDFDRGSILEGIDFFRSHRVNSIVLAGVEHVAEDLHRALRSGVDFVLYDNDVPGLPADRAFVEHRKASREAVEYLLRLGHRRIATIHGMERDSAGRERLGGYRDAMAAAGISPDPELIVDGGWNEVGGRAAIARLMALETPPTAVYSANYSMSFGALEWCRDNGVRLPDDLSWVSFDDVPAFCLHSPKITAVDQRRDNIAVAIDRLLEGQRLKPGPEHRQEVAVSCDLVIRDSVRAITP</sequence>
<dbReference type="AlphaFoldDB" id="A0A5C5GCS5"/>
<dbReference type="CDD" id="cd01392">
    <property type="entry name" value="HTH_LacI"/>
    <property type="match status" value="1"/>
</dbReference>
<dbReference type="Pfam" id="PF00356">
    <property type="entry name" value="LacI"/>
    <property type="match status" value="1"/>
</dbReference>
<keyword evidence="6" id="KW-1185">Reference proteome</keyword>
<evidence type="ECO:0000313" key="6">
    <source>
        <dbReference type="Proteomes" id="UP000314011"/>
    </source>
</evidence>
<dbReference type="PANTHER" id="PTHR30146">
    <property type="entry name" value="LACI-RELATED TRANSCRIPTIONAL REPRESSOR"/>
    <property type="match status" value="1"/>
</dbReference>
<dbReference type="RefSeq" id="WP_140193221.1">
    <property type="nucleotide sequence ID" value="NZ_CP065915.1"/>
</dbReference>
<dbReference type="InterPro" id="IPR046335">
    <property type="entry name" value="LacI/GalR-like_sensor"/>
</dbReference>
<evidence type="ECO:0000259" key="4">
    <source>
        <dbReference type="PROSITE" id="PS50932"/>
    </source>
</evidence>
<gene>
    <name evidence="5" type="ORF">FHY64_04445</name>
</gene>
<dbReference type="EMBL" id="VFFF01000001">
    <property type="protein sequence ID" value="TNY32543.1"/>
    <property type="molecule type" value="Genomic_DNA"/>
</dbReference>
<keyword evidence="2" id="KW-0238">DNA-binding</keyword>
<keyword evidence="1" id="KW-0805">Transcription regulation</keyword>
<keyword evidence="3" id="KW-0804">Transcription</keyword>
<dbReference type="Gene3D" id="3.40.50.2300">
    <property type="match status" value="2"/>
</dbReference>
<dbReference type="InterPro" id="IPR010982">
    <property type="entry name" value="Lambda_DNA-bd_dom_sf"/>
</dbReference>
<dbReference type="InterPro" id="IPR028082">
    <property type="entry name" value="Peripla_BP_I"/>
</dbReference>
<dbReference type="SMART" id="SM00354">
    <property type="entry name" value="HTH_LACI"/>
    <property type="match status" value="1"/>
</dbReference>
<protein>
    <submittedName>
        <fullName evidence="5">LacI family transcriptional regulator</fullName>
    </submittedName>
</protein>
<dbReference type="OrthoDB" id="234496at2"/>
<evidence type="ECO:0000256" key="2">
    <source>
        <dbReference type="ARBA" id="ARBA00023125"/>
    </source>
</evidence>
<dbReference type="PROSITE" id="PS50932">
    <property type="entry name" value="HTH_LACI_2"/>
    <property type="match status" value="1"/>
</dbReference>
<dbReference type="CDD" id="cd06267">
    <property type="entry name" value="PBP1_LacI_sugar_binding-like"/>
    <property type="match status" value="1"/>
</dbReference>
<accession>A0A5C5GCS5</accession>
<evidence type="ECO:0000256" key="3">
    <source>
        <dbReference type="ARBA" id="ARBA00023163"/>
    </source>
</evidence>
<evidence type="ECO:0000256" key="1">
    <source>
        <dbReference type="ARBA" id="ARBA00023015"/>
    </source>
</evidence>
<dbReference type="GO" id="GO:0003700">
    <property type="term" value="F:DNA-binding transcription factor activity"/>
    <property type="evidence" value="ECO:0007669"/>
    <property type="project" value="TreeGrafter"/>
</dbReference>
<organism evidence="5 6">
    <name type="scientific">Pelagovum pacificum</name>
    <dbReference type="NCBI Taxonomy" id="2588711"/>
    <lineage>
        <taxon>Bacteria</taxon>
        <taxon>Pseudomonadati</taxon>
        <taxon>Pseudomonadota</taxon>
        <taxon>Alphaproteobacteria</taxon>
        <taxon>Rhodobacterales</taxon>
        <taxon>Paracoccaceae</taxon>
        <taxon>Pelagovum</taxon>
    </lineage>
</organism>
<feature type="domain" description="HTH lacI-type" evidence="4">
    <location>
        <begin position="10"/>
        <end position="63"/>
    </location>
</feature>